<comment type="catalytic activity">
    <reaction evidence="1">
        <text>ATP + protein L-histidine = ADP + protein N-phospho-L-histidine.</text>
        <dbReference type="EC" id="2.7.13.3"/>
    </reaction>
</comment>
<dbReference type="InterPro" id="IPR011006">
    <property type="entry name" value="CheY-like_superfamily"/>
</dbReference>
<organism evidence="19 20">
    <name type="scientific">Clostridium aceticum</name>
    <dbReference type="NCBI Taxonomy" id="84022"/>
    <lineage>
        <taxon>Bacteria</taxon>
        <taxon>Bacillati</taxon>
        <taxon>Bacillota</taxon>
        <taxon>Clostridia</taxon>
        <taxon>Eubacteriales</taxon>
        <taxon>Clostridiaceae</taxon>
        <taxon>Clostridium</taxon>
    </lineage>
</organism>
<dbReference type="OrthoDB" id="9809348at2"/>
<evidence type="ECO:0000256" key="14">
    <source>
        <dbReference type="PROSITE-ProRule" id="PRU00169"/>
    </source>
</evidence>
<evidence type="ECO:0000256" key="9">
    <source>
        <dbReference type="ARBA" id="ARBA00023015"/>
    </source>
</evidence>
<keyword evidence="15" id="KW-0472">Membrane</keyword>
<dbReference type="PROSITE" id="PS50109">
    <property type="entry name" value="HIS_KIN"/>
    <property type="match status" value="1"/>
</dbReference>
<gene>
    <name evidence="19" type="ORF">CACET_c28510</name>
</gene>
<feature type="transmembrane region" description="Helical" evidence="15">
    <location>
        <begin position="310"/>
        <end position="329"/>
    </location>
</feature>
<evidence type="ECO:0000259" key="16">
    <source>
        <dbReference type="PROSITE" id="PS50109"/>
    </source>
</evidence>
<keyword evidence="6" id="KW-0808">Transferase</keyword>
<feature type="modified residue" description="4-aspartylphosphate" evidence="14">
    <location>
        <position position="747"/>
    </location>
</feature>
<comment type="function">
    <text evidence="12">May play the central regulatory role in sporulation. It may be an element of the effector pathway responsible for the activation of sporulation genes in response to nutritional stress. Spo0A may act in concert with spo0H (a sigma factor) to control the expression of some genes that are critical to the sporulation process.</text>
</comment>
<dbReference type="InterPro" id="IPR004358">
    <property type="entry name" value="Sig_transdc_His_kin-like_C"/>
</dbReference>
<dbReference type="AlphaFoldDB" id="A0A0G3WC77"/>
<keyword evidence="10" id="KW-0238">DNA-binding</keyword>
<dbReference type="CDD" id="cd16922">
    <property type="entry name" value="HATPase_EvgS-ArcB-TorS-like"/>
    <property type="match status" value="1"/>
</dbReference>
<evidence type="ECO:0000256" key="8">
    <source>
        <dbReference type="ARBA" id="ARBA00023012"/>
    </source>
</evidence>
<dbReference type="SMART" id="SM00388">
    <property type="entry name" value="HisKA"/>
    <property type="match status" value="1"/>
</dbReference>
<feature type="domain" description="GGDEF" evidence="18">
    <location>
        <begin position="853"/>
        <end position="986"/>
    </location>
</feature>
<dbReference type="CDD" id="cd01949">
    <property type="entry name" value="GGDEF"/>
    <property type="match status" value="1"/>
</dbReference>
<accession>A0A0G3WC77</accession>
<dbReference type="SUPFAM" id="SSF55073">
    <property type="entry name" value="Nucleotide cyclase"/>
    <property type="match status" value="1"/>
</dbReference>
<dbReference type="Gene3D" id="3.30.70.270">
    <property type="match status" value="1"/>
</dbReference>
<dbReference type="SUPFAM" id="SSF55874">
    <property type="entry name" value="ATPase domain of HSP90 chaperone/DNA topoisomerase II/histidine kinase"/>
    <property type="match status" value="1"/>
</dbReference>
<evidence type="ECO:0000256" key="13">
    <source>
        <dbReference type="ARBA" id="ARBA00074306"/>
    </source>
</evidence>
<dbReference type="RefSeq" id="WP_048407542.1">
    <property type="nucleotide sequence ID" value="NZ_CP009687.1"/>
</dbReference>
<evidence type="ECO:0000256" key="15">
    <source>
        <dbReference type="SAM" id="Phobius"/>
    </source>
</evidence>
<keyword evidence="5 14" id="KW-0597">Phosphoprotein</keyword>
<dbReference type="Proteomes" id="UP000035704">
    <property type="component" value="Chromosome"/>
</dbReference>
<evidence type="ECO:0000256" key="10">
    <source>
        <dbReference type="ARBA" id="ARBA00023125"/>
    </source>
</evidence>
<dbReference type="SUPFAM" id="SSF52172">
    <property type="entry name" value="CheY-like"/>
    <property type="match status" value="1"/>
</dbReference>
<dbReference type="InterPro" id="IPR036890">
    <property type="entry name" value="HATPase_C_sf"/>
</dbReference>
<dbReference type="CDD" id="cd00082">
    <property type="entry name" value="HisKA"/>
    <property type="match status" value="1"/>
</dbReference>
<dbReference type="EMBL" id="CP009687">
    <property type="protein sequence ID" value="AKL96296.1"/>
    <property type="molecule type" value="Genomic_DNA"/>
</dbReference>
<dbReference type="Pfam" id="PF00990">
    <property type="entry name" value="GGDEF"/>
    <property type="match status" value="1"/>
</dbReference>
<dbReference type="FunFam" id="3.40.50.2300:FF:000001">
    <property type="entry name" value="DNA-binding response regulator PhoB"/>
    <property type="match status" value="1"/>
</dbReference>
<proteinExistence type="inferred from homology"/>
<dbReference type="PROSITE" id="PS50110">
    <property type="entry name" value="RESPONSE_REGULATORY"/>
    <property type="match status" value="1"/>
</dbReference>
<dbReference type="InterPro" id="IPR043128">
    <property type="entry name" value="Rev_trsase/Diguanyl_cyclase"/>
</dbReference>
<dbReference type="FunFam" id="3.30.565.10:FF:000010">
    <property type="entry name" value="Sensor histidine kinase RcsC"/>
    <property type="match status" value="1"/>
</dbReference>
<evidence type="ECO:0000259" key="17">
    <source>
        <dbReference type="PROSITE" id="PS50110"/>
    </source>
</evidence>
<feature type="transmembrane region" description="Helical" evidence="15">
    <location>
        <begin position="277"/>
        <end position="298"/>
    </location>
</feature>
<evidence type="ECO:0000256" key="7">
    <source>
        <dbReference type="ARBA" id="ARBA00022777"/>
    </source>
</evidence>
<keyword evidence="11" id="KW-0804">Transcription</keyword>
<reference evidence="19 20" key="1">
    <citation type="submission" date="2014-10" db="EMBL/GenBank/DDBJ databases">
        <title>Genome sequence of Clostridium aceticum DSM 1496.</title>
        <authorList>
            <person name="Poehlein A."/>
            <person name="Schiel-Bengelsdorf B."/>
            <person name="Gottschalk G."/>
            <person name="Duerre P."/>
            <person name="Daniel R."/>
        </authorList>
    </citation>
    <scope>NUCLEOTIDE SEQUENCE [LARGE SCALE GENOMIC DNA]</scope>
    <source>
        <strain evidence="19 20">DSM 1496</strain>
    </source>
</reference>
<dbReference type="InterPro" id="IPR003661">
    <property type="entry name" value="HisK_dim/P_dom"/>
</dbReference>
<dbReference type="GO" id="GO:0009927">
    <property type="term" value="F:histidine phosphotransfer kinase activity"/>
    <property type="evidence" value="ECO:0007669"/>
    <property type="project" value="TreeGrafter"/>
</dbReference>
<dbReference type="GO" id="GO:0005886">
    <property type="term" value="C:plasma membrane"/>
    <property type="evidence" value="ECO:0007669"/>
    <property type="project" value="TreeGrafter"/>
</dbReference>
<keyword evidence="9" id="KW-0805">Transcription regulation</keyword>
<keyword evidence="8" id="KW-0902">Two-component regulatory system</keyword>
<feature type="transmembrane region" description="Helical" evidence="15">
    <location>
        <begin position="336"/>
        <end position="355"/>
    </location>
</feature>
<name>A0A0G3WC77_9CLOT</name>
<dbReference type="InterPro" id="IPR005467">
    <property type="entry name" value="His_kinase_dom"/>
</dbReference>
<comment type="similarity">
    <text evidence="2">In the N-terminal section; belongs to the phytochrome family.</text>
</comment>
<evidence type="ECO:0000256" key="5">
    <source>
        <dbReference type="ARBA" id="ARBA00022553"/>
    </source>
</evidence>
<dbReference type="GO" id="GO:0000155">
    <property type="term" value="F:phosphorelay sensor kinase activity"/>
    <property type="evidence" value="ECO:0007669"/>
    <property type="project" value="InterPro"/>
</dbReference>
<feature type="transmembrane region" description="Helical" evidence="15">
    <location>
        <begin position="361"/>
        <end position="383"/>
    </location>
</feature>
<dbReference type="InterPro" id="IPR001789">
    <property type="entry name" value="Sig_transdc_resp-reg_receiver"/>
</dbReference>
<dbReference type="Gene3D" id="1.10.287.130">
    <property type="match status" value="1"/>
</dbReference>
<dbReference type="InterPro" id="IPR000160">
    <property type="entry name" value="GGDEF_dom"/>
</dbReference>
<dbReference type="NCBIfam" id="TIGR00254">
    <property type="entry name" value="GGDEF"/>
    <property type="match status" value="1"/>
</dbReference>
<dbReference type="PROSITE" id="PS50887">
    <property type="entry name" value="GGDEF"/>
    <property type="match status" value="1"/>
</dbReference>
<evidence type="ECO:0000313" key="20">
    <source>
        <dbReference type="Proteomes" id="UP000035704"/>
    </source>
</evidence>
<sequence>MKTLKRWDQFYDFYGKHIAYLVLISCFVGLFVMFTKMQHINSDANMSPAQKGMLDISNWNYEKEDFIKLKGEWELYRNQLLDDEDLVQKSDSFGTAEYINLPGQIIRGEGYSTYRLRIKSKNIQHIDLGIFLPYTLTSYRLIINKKVVSQTADFNLKNEEFQEVKNKILYIGPMPEEFEIILNVPNAENHLMSYPIYLGDYYRVLASNNDNLLRDMFLFSALIILGLYHIVLYLFLPQKKYALFFGILCIAMAIRTVFVNSIVISNFMRISFRLFQYVNYMGTIPAIIYMCNFTHSLFPGEFSKKVLKIIKSYCLIKFMIFIVIPYYEFYHFKNPTNLLILLACTYCAFVLMRAARRKKEGALIMLIGMLFSIIALANDILYVNNRRSFMAFYGLSTFAAVSLAFILALILSKLFADAFVSVDDLSKKLLSLNELKDEFLANTSHELRTPLNGVIGITESLIEGAAGEVTDIVKKNLFIISASAKRLSNLVNDILDYSKLKHSDIKLSFRTINLYELVDSILTVFKMTKKENAVLIKNEIPKNISRVYADEDRLQQIIYNLVGNAIKFTKKGEVSVKAEVQGDFIQVVVEDTGIGIPADKIEKIFESFEQVDTSTSRQHSGTGLGLSITKKLVDLHGGNIRCESIEGQGSKFIFTLPITSCALEKEKEITPILKRQFLLEQTAISLEKQEDRAEAEAKILVVDDESINIQVLVNQLALNNYYVATASNGEEALNLIEKVNLDLVILDVMMPGMSGYEVCKKIREKYSLVELPVLMLTANSQLSKVCMGFECGANDYIIKPFEKQELLARIKTLVMMKNAIKQSEIDPLTGISNRRHMTELAEVIFNQHREENKAFSIVMMDIDNFKKINDTYGHVAGDHVLIELVSRCKEVLRSTDIFARYGGEEFSLILPNTSLENAVKVAEKIRVNINKEPMKIAENKEIYFTISSGVAQITKNTESVEEVYNMADKALYKAKEGGKNKVEVMA</sequence>
<dbReference type="PRINTS" id="PR00344">
    <property type="entry name" value="BCTRLSENSOR"/>
</dbReference>
<evidence type="ECO:0000256" key="1">
    <source>
        <dbReference type="ARBA" id="ARBA00000085"/>
    </source>
</evidence>
<dbReference type="Pfam" id="PF02518">
    <property type="entry name" value="HATPase_c"/>
    <property type="match status" value="1"/>
</dbReference>
<dbReference type="SUPFAM" id="SSF47384">
    <property type="entry name" value="Homodimeric domain of signal transducing histidine kinase"/>
    <property type="match status" value="1"/>
</dbReference>
<dbReference type="FunFam" id="3.30.70.270:FF:000001">
    <property type="entry name" value="Diguanylate cyclase domain protein"/>
    <property type="match status" value="1"/>
</dbReference>
<dbReference type="PATRIC" id="fig|84022.6.peg.2893"/>
<dbReference type="InterPro" id="IPR011623">
    <property type="entry name" value="7TMR_DISM_rcpt_extracell_dom1"/>
</dbReference>
<evidence type="ECO:0000256" key="2">
    <source>
        <dbReference type="ARBA" id="ARBA00006402"/>
    </source>
</evidence>
<dbReference type="SMART" id="SM00387">
    <property type="entry name" value="HATPase_c"/>
    <property type="match status" value="1"/>
</dbReference>
<dbReference type="Pfam" id="PF07695">
    <property type="entry name" value="7TMR-DISM_7TM"/>
    <property type="match status" value="1"/>
</dbReference>
<dbReference type="InterPro" id="IPR036097">
    <property type="entry name" value="HisK_dim/P_sf"/>
</dbReference>
<dbReference type="PANTHER" id="PTHR43047:SF72">
    <property type="entry name" value="OSMOSENSING HISTIDINE PROTEIN KINASE SLN1"/>
    <property type="match status" value="1"/>
</dbReference>
<dbReference type="SMART" id="SM00448">
    <property type="entry name" value="REC"/>
    <property type="match status" value="1"/>
</dbReference>
<keyword evidence="20" id="KW-1185">Reference proteome</keyword>
<dbReference type="Pfam" id="PF00072">
    <property type="entry name" value="Response_reg"/>
    <property type="match status" value="1"/>
</dbReference>
<dbReference type="STRING" id="84022.CACET_c28510"/>
<keyword evidence="15" id="KW-1133">Transmembrane helix</keyword>
<keyword evidence="7" id="KW-0418">Kinase</keyword>
<dbReference type="Gene3D" id="3.40.50.2300">
    <property type="match status" value="1"/>
</dbReference>
<feature type="transmembrane region" description="Helical" evidence="15">
    <location>
        <begin position="390"/>
        <end position="411"/>
    </location>
</feature>
<evidence type="ECO:0000259" key="18">
    <source>
        <dbReference type="PROSITE" id="PS50887"/>
    </source>
</evidence>
<dbReference type="Gene3D" id="3.30.565.10">
    <property type="entry name" value="Histidine kinase-like ATPase, C-terminal domain"/>
    <property type="match status" value="1"/>
</dbReference>
<evidence type="ECO:0000256" key="6">
    <source>
        <dbReference type="ARBA" id="ARBA00022679"/>
    </source>
</evidence>
<evidence type="ECO:0000256" key="3">
    <source>
        <dbReference type="ARBA" id="ARBA00012438"/>
    </source>
</evidence>
<dbReference type="KEGG" id="cace:CACET_c28510"/>
<dbReference type="EC" id="2.7.13.3" evidence="3"/>
<dbReference type="PANTHER" id="PTHR43047">
    <property type="entry name" value="TWO-COMPONENT HISTIDINE PROTEIN KINASE"/>
    <property type="match status" value="1"/>
</dbReference>
<evidence type="ECO:0000256" key="11">
    <source>
        <dbReference type="ARBA" id="ARBA00023163"/>
    </source>
</evidence>
<dbReference type="SMART" id="SM00267">
    <property type="entry name" value="GGDEF"/>
    <property type="match status" value="1"/>
</dbReference>
<evidence type="ECO:0000256" key="4">
    <source>
        <dbReference type="ARBA" id="ARBA00018672"/>
    </source>
</evidence>
<feature type="transmembrane region" description="Helical" evidence="15">
    <location>
        <begin position="17"/>
        <end position="34"/>
    </location>
</feature>
<feature type="domain" description="Response regulatory" evidence="17">
    <location>
        <begin position="698"/>
        <end position="814"/>
    </location>
</feature>
<evidence type="ECO:0000256" key="12">
    <source>
        <dbReference type="ARBA" id="ARBA00024867"/>
    </source>
</evidence>
<dbReference type="CDD" id="cd17574">
    <property type="entry name" value="REC_OmpR"/>
    <property type="match status" value="1"/>
</dbReference>
<evidence type="ECO:0000313" key="19">
    <source>
        <dbReference type="EMBL" id="AKL96296.1"/>
    </source>
</evidence>
<dbReference type="Pfam" id="PF00512">
    <property type="entry name" value="HisKA"/>
    <property type="match status" value="1"/>
</dbReference>
<dbReference type="GO" id="GO:0003677">
    <property type="term" value="F:DNA binding"/>
    <property type="evidence" value="ECO:0007669"/>
    <property type="project" value="UniProtKB-KW"/>
</dbReference>
<protein>
    <recommendedName>
        <fullName evidence="13">Circadian input-output histidine kinase CikA</fullName>
        <ecNumber evidence="3">2.7.13.3</ecNumber>
    </recommendedName>
    <alternativeName>
        <fullName evidence="4">Stage 0 sporulation protein A homolog</fullName>
    </alternativeName>
</protein>
<dbReference type="InterPro" id="IPR003594">
    <property type="entry name" value="HATPase_dom"/>
</dbReference>
<feature type="transmembrane region" description="Helical" evidence="15">
    <location>
        <begin position="216"/>
        <end position="236"/>
    </location>
</feature>
<feature type="domain" description="Histidine kinase" evidence="16">
    <location>
        <begin position="442"/>
        <end position="660"/>
    </location>
</feature>
<dbReference type="InterPro" id="IPR029787">
    <property type="entry name" value="Nucleotide_cyclase"/>
</dbReference>
<keyword evidence="15" id="KW-0812">Transmembrane</keyword>
<feature type="transmembrane region" description="Helical" evidence="15">
    <location>
        <begin position="242"/>
        <end position="265"/>
    </location>
</feature>